<sequence length="272" mass="31744">MNRPTAGSRFDKELPVGKHPIQLYSLGTPNGQKVTIMLEELLEMGYSGAEYDAWYIDIMKLDHFGSEFVKMNPNSKIPSMMDQTDKDKPQRVFESGAMLLYLSEKCDNAFLPVNHRQEVLNWLFWQMASTPYVGGGFGHFYQYAKEKQQYPIDRFTMELKRQLDVLNNILKERKYVACDNEYTIADIAIFPWYGQICLGKLYTDAEVFLNVKEEYPHVIRWAEDIMKRSAVKRGLIVNKTWGEEGQLRERHDAKDFDNFDFTKDAPTKKFGE</sequence>
<organism evidence="4 5">
    <name type="scientific">Thalassiosira pseudonana</name>
    <name type="common">Marine diatom</name>
    <name type="synonym">Cyclotella nana</name>
    <dbReference type="NCBI Taxonomy" id="35128"/>
    <lineage>
        <taxon>Eukaryota</taxon>
        <taxon>Sar</taxon>
        <taxon>Stramenopiles</taxon>
        <taxon>Ochrophyta</taxon>
        <taxon>Bacillariophyta</taxon>
        <taxon>Coscinodiscophyceae</taxon>
        <taxon>Thalassiosirophycidae</taxon>
        <taxon>Thalassiosirales</taxon>
        <taxon>Thalassiosiraceae</taxon>
        <taxon>Thalassiosira</taxon>
    </lineage>
</organism>
<dbReference type="HOGENOM" id="CLU_011226_14_4_1"/>
<dbReference type="PROSITE" id="PS50404">
    <property type="entry name" value="GST_NTER"/>
    <property type="match status" value="1"/>
</dbReference>
<dbReference type="GeneID" id="7444497"/>
<dbReference type="PANTHER" id="PTHR44051">
    <property type="entry name" value="GLUTATHIONE S-TRANSFERASE-RELATED"/>
    <property type="match status" value="1"/>
</dbReference>
<dbReference type="eggNOG" id="KOG0867">
    <property type="taxonomic scope" value="Eukaryota"/>
</dbReference>
<dbReference type="Gene3D" id="3.40.30.10">
    <property type="entry name" value="Glutaredoxin"/>
    <property type="match status" value="1"/>
</dbReference>
<evidence type="ECO:0000313" key="4">
    <source>
        <dbReference type="EMBL" id="EED87321.1"/>
    </source>
</evidence>
<dbReference type="InterPro" id="IPR010987">
    <property type="entry name" value="Glutathione-S-Trfase_C-like"/>
</dbReference>
<dbReference type="PaxDb" id="35128-Thaps8861"/>
<name>B8LBH2_THAPS</name>
<dbReference type="GO" id="GO:0004364">
    <property type="term" value="F:glutathione transferase activity"/>
    <property type="evidence" value="ECO:0000318"/>
    <property type="project" value="GO_Central"/>
</dbReference>
<evidence type="ECO:0000259" key="3">
    <source>
        <dbReference type="PROSITE" id="PS50405"/>
    </source>
</evidence>
<reference evidence="4 5" key="1">
    <citation type="journal article" date="2004" name="Science">
        <title>The genome of the diatom Thalassiosira pseudonana: ecology, evolution, and metabolism.</title>
        <authorList>
            <person name="Armbrust E.V."/>
            <person name="Berges J.A."/>
            <person name="Bowler C."/>
            <person name="Green B.R."/>
            <person name="Martinez D."/>
            <person name="Putnam N.H."/>
            <person name="Zhou S."/>
            <person name="Allen A.E."/>
            <person name="Apt K.E."/>
            <person name="Bechner M."/>
            <person name="Brzezinski M.A."/>
            <person name="Chaal B.K."/>
            <person name="Chiovitti A."/>
            <person name="Davis A.K."/>
            <person name="Demarest M.S."/>
            <person name="Detter J.C."/>
            <person name="Glavina T."/>
            <person name="Goodstein D."/>
            <person name="Hadi M.Z."/>
            <person name="Hellsten U."/>
            <person name="Hildebrand M."/>
            <person name="Jenkins B.D."/>
            <person name="Jurka J."/>
            <person name="Kapitonov V.V."/>
            <person name="Kroger N."/>
            <person name="Lau W.W."/>
            <person name="Lane T.W."/>
            <person name="Larimer F.W."/>
            <person name="Lippmeier J.C."/>
            <person name="Lucas S."/>
            <person name="Medina M."/>
            <person name="Montsant A."/>
            <person name="Obornik M."/>
            <person name="Parker M.S."/>
            <person name="Palenik B."/>
            <person name="Pazour G.J."/>
            <person name="Richardson P.M."/>
            <person name="Rynearson T.A."/>
            <person name="Saito M.A."/>
            <person name="Schwartz D.C."/>
            <person name="Thamatrakoln K."/>
            <person name="Valentin K."/>
            <person name="Vardi A."/>
            <person name="Wilkerson F.P."/>
            <person name="Rokhsar D.S."/>
        </authorList>
    </citation>
    <scope>NUCLEOTIDE SEQUENCE [LARGE SCALE GENOMIC DNA]</scope>
    <source>
        <strain evidence="4 5">CCMP1335</strain>
    </source>
</reference>
<gene>
    <name evidence="4" type="ORF">THAPSDRAFT_8861</name>
</gene>
<dbReference type="Gene3D" id="1.20.1050.10">
    <property type="match status" value="1"/>
</dbReference>
<dbReference type="STRING" id="35128.B8LBH2"/>
<accession>B8LBH2</accession>
<reference evidence="4 5" key="2">
    <citation type="journal article" date="2008" name="Nature">
        <title>The Phaeodactylum genome reveals the evolutionary history of diatom genomes.</title>
        <authorList>
            <person name="Bowler C."/>
            <person name="Allen A.E."/>
            <person name="Badger J.H."/>
            <person name="Grimwood J."/>
            <person name="Jabbari K."/>
            <person name="Kuo A."/>
            <person name="Maheswari U."/>
            <person name="Martens C."/>
            <person name="Maumus F."/>
            <person name="Otillar R.P."/>
            <person name="Rayko E."/>
            <person name="Salamov A."/>
            <person name="Vandepoele K."/>
            <person name="Beszteri B."/>
            <person name="Gruber A."/>
            <person name="Heijde M."/>
            <person name="Katinka M."/>
            <person name="Mock T."/>
            <person name="Valentin K."/>
            <person name="Verret F."/>
            <person name="Berges J.A."/>
            <person name="Brownlee C."/>
            <person name="Cadoret J.P."/>
            <person name="Chiovitti A."/>
            <person name="Choi C.J."/>
            <person name="Coesel S."/>
            <person name="De Martino A."/>
            <person name="Detter J.C."/>
            <person name="Durkin C."/>
            <person name="Falciatore A."/>
            <person name="Fournet J."/>
            <person name="Haruta M."/>
            <person name="Huysman M.J."/>
            <person name="Jenkins B.D."/>
            <person name="Jiroutova K."/>
            <person name="Jorgensen R.E."/>
            <person name="Joubert Y."/>
            <person name="Kaplan A."/>
            <person name="Kroger N."/>
            <person name="Kroth P.G."/>
            <person name="La Roche J."/>
            <person name="Lindquist E."/>
            <person name="Lommer M."/>
            <person name="Martin-Jezequel V."/>
            <person name="Lopez P.J."/>
            <person name="Lucas S."/>
            <person name="Mangogna M."/>
            <person name="McGinnis K."/>
            <person name="Medlin L.K."/>
            <person name="Montsant A."/>
            <person name="Oudot-Le Secq M.P."/>
            <person name="Napoli C."/>
            <person name="Obornik M."/>
            <person name="Parker M.S."/>
            <person name="Petit J.L."/>
            <person name="Porcel B.M."/>
            <person name="Poulsen N."/>
            <person name="Robison M."/>
            <person name="Rychlewski L."/>
            <person name="Rynearson T.A."/>
            <person name="Schmutz J."/>
            <person name="Shapiro H."/>
            <person name="Siaut M."/>
            <person name="Stanley M."/>
            <person name="Sussman M.R."/>
            <person name="Taylor A.R."/>
            <person name="Vardi A."/>
            <person name="von Dassow P."/>
            <person name="Vyverman W."/>
            <person name="Willis A."/>
            <person name="Wyrwicz L.S."/>
            <person name="Rokhsar D.S."/>
            <person name="Weissenbach J."/>
            <person name="Armbrust E.V."/>
            <person name="Green B.R."/>
            <person name="Van de Peer Y."/>
            <person name="Grigoriev I.V."/>
        </authorList>
    </citation>
    <scope>NUCLEOTIDE SEQUENCE [LARGE SCALE GENOMIC DNA]</scope>
    <source>
        <strain evidence="4 5">CCMP1335</strain>
    </source>
</reference>
<dbReference type="CDD" id="cd03048">
    <property type="entry name" value="GST_N_Ure2p_like"/>
    <property type="match status" value="1"/>
</dbReference>
<dbReference type="NCBIfam" id="NF008731">
    <property type="entry name" value="PRK11752.1"/>
    <property type="match status" value="1"/>
</dbReference>
<dbReference type="InterPro" id="IPR040079">
    <property type="entry name" value="Glutathione_S-Trfase"/>
</dbReference>
<evidence type="ECO:0000259" key="2">
    <source>
        <dbReference type="PROSITE" id="PS50404"/>
    </source>
</evidence>
<dbReference type="InParanoid" id="B8LBH2"/>
<keyword evidence="5" id="KW-1185">Reference proteome</keyword>
<dbReference type="SFLD" id="SFLDG00358">
    <property type="entry name" value="Main_(cytGST)"/>
    <property type="match status" value="1"/>
</dbReference>
<feature type="domain" description="GST N-terminal" evidence="2">
    <location>
        <begin position="22"/>
        <end position="110"/>
    </location>
</feature>
<evidence type="ECO:0008006" key="6">
    <source>
        <dbReference type="Google" id="ProtNLM"/>
    </source>
</evidence>
<dbReference type="InterPro" id="IPR004045">
    <property type="entry name" value="Glutathione_S-Trfase_N"/>
</dbReference>
<evidence type="ECO:0000313" key="5">
    <source>
        <dbReference type="Proteomes" id="UP000001449"/>
    </source>
</evidence>
<dbReference type="GO" id="GO:0005737">
    <property type="term" value="C:cytoplasm"/>
    <property type="evidence" value="ECO:0000318"/>
    <property type="project" value="GO_Central"/>
</dbReference>
<dbReference type="InterPro" id="IPR036282">
    <property type="entry name" value="Glutathione-S-Trfase_C_sf"/>
</dbReference>
<dbReference type="SUPFAM" id="SSF47616">
    <property type="entry name" value="GST C-terminal domain-like"/>
    <property type="match status" value="1"/>
</dbReference>
<dbReference type="OMA" id="GHSGAEY"/>
<dbReference type="EMBL" id="DS999415">
    <property type="protein sequence ID" value="EED87321.1"/>
    <property type="molecule type" value="Genomic_DNA"/>
</dbReference>
<dbReference type="Pfam" id="PF02798">
    <property type="entry name" value="GST_N"/>
    <property type="match status" value="1"/>
</dbReference>
<feature type="domain" description="GST C-terminal" evidence="3">
    <location>
        <begin position="112"/>
        <end position="256"/>
    </location>
</feature>
<proteinExistence type="inferred from homology"/>
<dbReference type="InterPro" id="IPR036249">
    <property type="entry name" value="Thioredoxin-like_sf"/>
</dbReference>
<dbReference type="PANTHER" id="PTHR44051:SF8">
    <property type="entry name" value="GLUTATHIONE S-TRANSFERASE GSTA"/>
    <property type="match status" value="1"/>
</dbReference>
<dbReference type="RefSeq" id="XP_002296625.1">
    <property type="nucleotide sequence ID" value="XM_002296589.1"/>
</dbReference>
<dbReference type="InterPro" id="IPR053836">
    <property type="entry name" value="Arc1-like_N"/>
</dbReference>
<dbReference type="PROSITE" id="PS50405">
    <property type="entry name" value="GST_CTER"/>
    <property type="match status" value="1"/>
</dbReference>
<dbReference type="AlphaFoldDB" id="B8LBH2"/>
<dbReference type="SFLD" id="SFLDG01151">
    <property type="entry name" value="Main.2:_Nu-like"/>
    <property type="match status" value="1"/>
</dbReference>
<dbReference type="SFLD" id="SFLDS00019">
    <property type="entry name" value="Glutathione_Transferase_(cytos"/>
    <property type="match status" value="1"/>
</dbReference>
<dbReference type="SUPFAM" id="SSF52833">
    <property type="entry name" value="Thioredoxin-like"/>
    <property type="match status" value="1"/>
</dbReference>
<evidence type="ECO:0000256" key="1">
    <source>
        <dbReference type="ARBA" id="ARBA00007409"/>
    </source>
</evidence>
<dbReference type="Proteomes" id="UP000001449">
    <property type="component" value="Chromosome 11"/>
</dbReference>
<dbReference type="GO" id="GO:0032991">
    <property type="term" value="C:protein-containing complex"/>
    <property type="evidence" value="ECO:0007669"/>
    <property type="project" value="UniProtKB-ARBA"/>
</dbReference>
<dbReference type="Pfam" id="PF21972">
    <property type="entry name" value="Arc1p_N_like"/>
    <property type="match status" value="1"/>
</dbReference>
<dbReference type="KEGG" id="tps:THAPSDRAFT_8861"/>
<protein>
    <recommendedName>
        <fullName evidence="6">Glutathione S-transferase</fullName>
    </recommendedName>
</protein>
<comment type="similarity">
    <text evidence="1">Belongs to the GST superfamily.</text>
</comment>